<evidence type="ECO:0000313" key="2">
    <source>
        <dbReference type="Proteomes" id="UP001165381"/>
    </source>
</evidence>
<dbReference type="InterPro" id="IPR036412">
    <property type="entry name" value="HAD-like_sf"/>
</dbReference>
<keyword evidence="2" id="KW-1185">Reference proteome</keyword>
<dbReference type="NCBIfam" id="TIGR01509">
    <property type="entry name" value="HAD-SF-IA-v3"/>
    <property type="match status" value="1"/>
</dbReference>
<sequence length="204" mass="23776">MNKIKNIVFDLGGVIMNLNVPKTIEKFERLGITNIVNSTGHHYTDSVFYDFEIGVVSEDEFVNKLLGMSNSNVTYKNVKEAWNAMILNMPKERIELLISLKKNYRLFLLSNTNSIHQEKFEREFIINNGYNFKDLFNKVYYSHQVGIRKPEEKIFRFVLKSSKIEAKETLFIDDSFENIEVAQKAGIQTYHINSKNTLNSLFNT</sequence>
<dbReference type="Gene3D" id="1.10.150.240">
    <property type="entry name" value="Putative phosphatase, domain 2"/>
    <property type="match status" value="1"/>
</dbReference>
<dbReference type="Gene3D" id="3.40.50.1000">
    <property type="entry name" value="HAD superfamily/HAD-like"/>
    <property type="match status" value="1"/>
</dbReference>
<dbReference type="InterPro" id="IPR006439">
    <property type="entry name" value="HAD-SF_hydro_IA"/>
</dbReference>
<organism evidence="1 2">
    <name type="scientific">Jejuia spongiicola</name>
    <dbReference type="NCBI Taxonomy" id="2942207"/>
    <lineage>
        <taxon>Bacteria</taxon>
        <taxon>Pseudomonadati</taxon>
        <taxon>Bacteroidota</taxon>
        <taxon>Flavobacteriia</taxon>
        <taxon>Flavobacteriales</taxon>
        <taxon>Flavobacteriaceae</taxon>
        <taxon>Jejuia</taxon>
    </lineage>
</organism>
<protein>
    <submittedName>
        <fullName evidence="1">HAD family phosphatase</fullName>
    </submittedName>
</protein>
<name>A0ABT0QCB0_9FLAO</name>
<dbReference type="EMBL" id="JAMFLZ010000002">
    <property type="protein sequence ID" value="MCL6294534.1"/>
    <property type="molecule type" value="Genomic_DNA"/>
</dbReference>
<comment type="caution">
    <text evidence="1">The sequence shown here is derived from an EMBL/GenBank/DDBJ whole genome shotgun (WGS) entry which is preliminary data.</text>
</comment>
<evidence type="ECO:0000313" key="1">
    <source>
        <dbReference type="EMBL" id="MCL6294534.1"/>
    </source>
</evidence>
<reference evidence="1" key="1">
    <citation type="submission" date="2022-05" db="EMBL/GenBank/DDBJ databases">
        <authorList>
            <person name="Park J.-S."/>
        </authorList>
    </citation>
    <scope>NUCLEOTIDE SEQUENCE</scope>
    <source>
        <strain evidence="1">2012CJ34-3</strain>
    </source>
</reference>
<dbReference type="Pfam" id="PF00702">
    <property type="entry name" value="Hydrolase"/>
    <property type="match status" value="1"/>
</dbReference>
<dbReference type="SUPFAM" id="SSF56784">
    <property type="entry name" value="HAD-like"/>
    <property type="match status" value="1"/>
</dbReference>
<dbReference type="PANTHER" id="PTHR43611:SF3">
    <property type="entry name" value="FLAVIN MONONUCLEOTIDE HYDROLASE 1, CHLOROPLATIC"/>
    <property type="match status" value="1"/>
</dbReference>
<dbReference type="InterPro" id="IPR023198">
    <property type="entry name" value="PGP-like_dom2"/>
</dbReference>
<dbReference type="SFLD" id="SFLDG01129">
    <property type="entry name" value="C1.5:_HAD__Beta-PGM__Phosphata"/>
    <property type="match status" value="1"/>
</dbReference>
<dbReference type="PANTHER" id="PTHR43611">
    <property type="entry name" value="ALPHA-D-GLUCOSE 1-PHOSPHATE PHOSPHATASE"/>
    <property type="match status" value="1"/>
</dbReference>
<dbReference type="RefSeq" id="WP_249972408.1">
    <property type="nucleotide sequence ID" value="NZ_JAMFLZ010000002.1"/>
</dbReference>
<dbReference type="InterPro" id="IPR023214">
    <property type="entry name" value="HAD_sf"/>
</dbReference>
<proteinExistence type="predicted"/>
<dbReference type="SFLD" id="SFLDS00003">
    <property type="entry name" value="Haloacid_Dehalogenase"/>
    <property type="match status" value="1"/>
</dbReference>
<accession>A0ABT0QCB0</accession>
<dbReference type="NCBIfam" id="TIGR01549">
    <property type="entry name" value="HAD-SF-IA-v1"/>
    <property type="match status" value="1"/>
</dbReference>
<dbReference type="Proteomes" id="UP001165381">
    <property type="component" value="Unassembled WGS sequence"/>
</dbReference>
<gene>
    <name evidence="1" type="ORF">M3P09_05985</name>
</gene>
<dbReference type="CDD" id="cd02603">
    <property type="entry name" value="HAD_sEH-N_like"/>
    <property type="match status" value="1"/>
</dbReference>